<sequence length="198" mass="22892">MSTMGVSCFSELPVEFAPPELSICDINLQQEVYLNDSRVCFRRRNVVRRYYSAEVKDRREMTVVFYEGQDAEEELKWDVDSRVGCQSHPSFLQLYGIVQYKNIHASIFYDDLISFDDIERICQQSPMLPCYIYASIANEFAAASRYFKGIFGIPLSSRTFTLFLRPSTGRLNIDLEESNFLHSTLVWGVIYQPPVSES</sequence>
<evidence type="ECO:0000313" key="2">
    <source>
        <dbReference type="Proteomes" id="UP001362999"/>
    </source>
</evidence>
<dbReference type="EMBL" id="JAWWNJ010000019">
    <property type="protein sequence ID" value="KAK7035573.1"/>
    <property type="molecule type" value="Genomic_DNA"/>
</dbReference>
<reference evidence="1 2" key="1">
    <citation type="journal article" date="2024" name="J Genomics">
        <title>Draft genome sequencing and assembly of Favolaschia claudopus CIRM-BRFM 2984 isolated from oak limbs.</title>
        <authorList>
            <person name="Navarro D."/>
            <person name="Drula E."/>
            <person name="Chaduli D."/>
            <person name="Cazenave R."/>
            <person name="Ahrendt S."/>
            <person name="Wang J."/>
            <person name="Lipzen A."/>
            <person name="Daum C."/>
            <person name="Barry K."/>
            <person name="Grigoriev I.V."/>
            <person name="Favel A."/>
            <person name="Rosso M.N."/>
            <person name="Martin F."/>
        </authorList>
    </citation>
    <scope>NUCLEOTIDE SEQUENCE [LARGE SCALE GENOMIC DNA]</scope>
    <source>
        <strain evidence="1 2">CIRM-BRFM 2984</strain>
    </source>
</reference>
<dbReference type="AlphaFoldDB" id="A0AAW0CAL1"/>
<name>A0AAW0CAL1_9AGAR</name>
<gene>
    <name evidence="1" type="ORF">R3P38DRAFT_3183369</name>
</gene>
<evidence type="ECO:0000313" key="1">
    <source>
        <dbReference type="EMBL" id="KAK7035573.1"/>
    </source>
</evidence>
<accession>A0AAW0CAL1</accession>
<proteinExistence type="predicted"/>
<dbReference type="Proteomes" id="UP001362999">
    <property type="component" value="Unassembled WGS sequence"/>
</dbReference>
<organism evidence="1 2">
    <name type="scientific">Favolaschia claudopus</name>
    <dbReference type="NCBI Taxonomy" id="2862362"/>
    <lineage>
        <taxon>Eukaryota</taxon>
        <taxon>Fungi</taxon>
        <taxon>Dikarya</taxon>
        <taxon>Basidiomycota</taxon>
        <taxon>Agaricomycotina</taxon>
        <taxon>Agaricomycetes</taxon>
        <taxon>Agaricomycetidae</taxon>
        <taxon>Agaricales</taxon>
        <taxon>Marasmiineae</taxon>
        <taxon>Mycenaceae</taxon>
        <taxon>Favolaschia</taxon>
    </lineage>
</organism>
<protein>
    <submittedName>
        <fullName evidence="1">Uncharacterized protein</fullName>
    </submittedName>
</protein>
<keyword evidence="2" id="KW-1185">Reference proteome</keyword>
<comment type="caution">
    <text evidence="1">The sequence shown here is derived from an EMBL/GenBank/DDBJ whole genome shotgun (WGS) entry which is preliminary data.</text>
</comment>